<evidence type="ECO:0000313" key="2">
    <source>
        <dbReference type="EMBL" id="EMN91300.1"/>
    </source>
</evidence>
<dbReference type="RefSeq" id="WP_004502807.1">
    <property type="nucleotide sequence ID" value="NZ_AHNU02000034.1"/>
</dbReference>
<reference evidence="2 3" key="1">
    <citation type="submission" date="2013-01" db="EMBL/GenBank/DDBJ databases">
        <authorList>
            <person name="Harkins D.M."/>
            <person name="Durkin A.S."/>
            <person name="Brinkac L.M."/>
            <person name="Haft D.H."/>
            <person name="Selengut J.D."/>
            <person name="Sanka R."/>
            <person name="DePew J."/>
            <person name="Purushe J."/>
            <person name="Chanthongthip A."/>
            <person name="Lattana O."/>
            <person name="Phetsouvanh R."/>
            <person name="Newton P.N."/>
            <person name="Vinetz J.M."/>
            <person name="Sutton G.G."/>
            <person name="Nierman W.C."/>
            <person name="Fouts D.E."/>
        </authorList>
    </citation>
    <scope>NUCLEOTIDE SEQUENCE [LARGE SCALE GENOMIC DNA]</scope>
    <source>
        <strain evidence="2 3">UI 13098</strain>
    </source>
</reference>
<dbReference type="Proteomes" id="UP000012118">
    <property type="component" value="Unassembled WGS sequence"/>
</dbReference>
<dbReference type="EMBL" id="AHNU02000034">
    <property type="protein sequence ID" value="EMN91300.1"/>
    <property type="molecule type" value="Genomic_DNA"/>
</dbReference>
<sequence>MKKPQKTSQLKYAPDGWATLANGVQVHQSGQGQVVLRSSGLYIPQKINLASPSGGATQVDESSPYVEFQFRMLSKTLIEGYWIDFSKDNVLKDALKLFETKIFKDHETNVENSIGHVLNPIWSNSQKLEGIDGTYRIFKAFGASIIDRLVTDPPILDSTSVGIRFTYERSHPDLDYFYSNLGREIDGHVVRFIITKILSVPETSIVYAGADPNAKRLSIHNTSYHFNEDINSSDLGEEEIQTEENNMKLNVKLITALGVALESLGLEKQGEEVELTQEKAEVIFKQMGSKVSSLESSLSSYAGLTNLDKFPAGFDHKANVANLKSLLEEPNKILEFNRSEVLKAYRLFVNGKADSTIEDLINNADLKQVKALGVQYGIKLEEKFPKREDELGNPTRASGQRSELSESDEIIII</sequence>
<accession>M6QDK2</accession>
<proteinExistence type="predicted"/>
<dbReference type="AlphaFoldDB" id="M6QDK2"/>
<evidence type="ECO:0000256" key="1">
    <source>
        <dbReference type="SAM" id="MobiDB-lite"/>
    </source>
</evidence>
<gene>
    <name evidence="2" type="ORF">LEP1GSC108_3269</name>
</gene>
<comment type="caution">
    <text evidence="2">The sequence shown here is derived from an EMBL/GenBank/DDBJ whole genome shotgun (WGS) entry which is preliminary data.</text>
</comment>
<protein>
    <submittedName>
        <fullName evidence="2">Uncharacterized protein</fullName>
    </submittedName>
</protein>
<name>M6QDK2_9LEPT</name>
<keyword evidence="3" id="KW-1185">Reference proteome</keyword>
<organism evidence="2 3">
    <name type="scientific">Leptospira weilii str. UI 13098</name>
    <dbReference type="NCBI Taxonomy" id="1088542"/>
    <lineage>
        <taxon>Bacteria</taxon>
        <taxon>Pseudomonadati</taxon>
        <taxon>Spirochaetota</taxon>
        <taxon>Spirochaetia</taxon>
        <taxon>Leptospirales</taxon>
        <taxon>Leptospiraceae</taxon>
        <taxon>Leptospira</taxon>
    </lineage>
</organism>
<feature type="region of interest" description="Disordered" evidence="1">
    <location>
        <begin position="387"/>
        <end position="413"/>
    </location>
</feature>
<evidence type="ECO:0000313" key="3">
    <source>
        <dbReference type="Proteomes" id="UP000012118"/>
    </source>
</evidence>